<evidence type="ECO:0000313" key="2">
    <source>
        <dbReference type="EMBL" id="MDK8602140.1"/>
    </source>
</evidence>
<name>A0AAW6ZFX1_9ACTO</name>
<dbReference type="EMBL" id="JASPDQ010000014">
    <property type="protein sequence ID" value="MDK8602140.1"/>
    <property type="molecule type" value="Genomic_DNA"/>
</dbReference>
<dbReference type="Gene3D" id="1.10.260.40">
    <property type="entry name" value="lambda repressor-like DNA-binding domains"/>
    <property type="match status" value="1"/>
</dbReference>
<organism evidence="2 3">
    <name type="scientific">Trueperella bernardiae</name>
    <dbReference type="NCBI Taxonomy" id="59561"/>
    <lineage>
        <taxon>Bacteria</taxon>
        <taxon>Bacillati</taxon>
        <taxon>Actinomycetota</taxon>
        <taxon>Actinomycetes</taxon>
        <taxon>Actinomycetales</taxon>
        <taxon>Actinomycetaceae</taxon>
        <taxon>Trueperella</taxon>
    </lineage>
</organism>
<evidence type="ECO:0000313" key="3">
    <source>
        <dbReference type="Proteomes" id="UP001225576"/>
    </source>
</evidence>
<dbReference type="RefSeq" id="WP_285321527.1">
    <property type="nucleotide sequence ID" value="NZ_JASPDQ010000014.1"/>
</dbReference>
<protein>
    <submittedName>
        <fullName evidence="2">Helix-turn-helix domain-containing protein</fullName>
    </submittedName>
</protein>
<proteinExistence type="predicted"/>
<dbReference type="InterPro" id="IPR010982">
    <property type="entry name" value="Lambda_DNA-bd_dom_sf"/>
</dbReference>
<dbReference type="InterPro" id="IPR001387">
    <property type="entry name" value="Cro/C1-type_HTH"/>
</dbReference>
<dbReference type="PROSITE" id="PS50943">
    <property type="entry name" value="HTH_CROC1"/>
    <property type="match status" value="1"/>
</dbReference>
<dbReference type="Pfam" id="PF13560">
    <property type="entry name" value="HTH_31"/>
    <property type="match status" value="1"/>
</dbReference>
<comment type="caution">
    <text evidence="2">The sequence shown here is derived from an EMBL/GenBank/DDBJ whole genome shotgun (WGS) entry which is preliminary data.</text>
</comment>
<evidence type="ECO:0000259" key="1">
    <source>
        <dbReference type="PROSITE" id="PS50943"/>
    </source>
</evidence>
<gene>
    <name evidence="2" type="ORF">QP858_06690</name>
</gene>
<reference evidence="2" key="1">
    <citation type="submission" date="2023-05" db="EMBL/GenBank/DDBJ databases">
        <title>Genomic Catalog of Human Bladder Bacteria.</title>
        <authorList>
            <person name="Du J."/>
        </authorList>
    </citation>
    <scope>NUCLEOTIDE SEQUENCE</scope>
    <source>
        <strain evidence="2">UMB1304A</strain>
    </source>
</reference>
<dbReference type="GO" id="GO:0003677">
    <property type="term" value="F:DNA binding"/>
    <property type="evidence" value="ECO:0007669"/>
    <property type="project" value="InterPro"/>
</dbReference>
<feature type="domain" description="HTH cro/C1-type" evidence="1">
    <location>
        <begin position="11"/>
        <end position="47"/>
    </location>
</feature>
<accession>A0AAW6ZFX1</accession>
<dbReference type="AlphaFoldDB" id="A0AAW6ZFX1"/>
<dbReference type="CDD" id="cd00093">
    <property type="entry name" value="HTH_XRE"/>
    <property type="match status" value="1"/>
</dbReference>
<dbReference type="SUPFAM" id="SSF47413">
    <property type="entry name" value="lambda repressor-like DNA-binding domains"/>
    <property type="match status" value="1"/>
</dbReference>
<dbReference type="Proteomes" id="UP001225576">
    <property type="component" value="Unassembled WGS sequence"/>
</dbReference>
<sequence>MDKKLVITPAFRRRVEQTGMTQGALAKAIGVSRQFFNAVLNGKQEPTTAFMVGAIKAGLADQLSEIAVWATAREAERAEGHAA</sequence>